<organism evidence="5 6">
    <name type="scientific">Chloroflexus aurantiacus (strain ATCC 29366 / DSM 635 / J-10-fl)</name>
    <dbReference type="NCBI Taxonomy" id="324602"/>
    <lineage>
        <taxon>Bacteria</taxon>
        <taxon>Bacillati</taxon>
        <taxon>Chloroflexota</taxon>
        <taxon>Chloroflexia</taxon>
        <taxon>Chloroflexales</taxon>
        <taxon>Chloroflexineae</taxon>
        <taxon>Chloroflexaceae</taxon>
        <taxon>Chloroflexus</taxon>
    </lineage>
</organism>
<dbReference type="InterPro" id="IPR050536">
    <property type="entry name" value="DtxR_MntR_Metal-Reg"/>
</dbReference>
<dbReference type="InterPro" id="IPR008988">
    <property type="entry name" value="Transcriptional_repressor_C"/>
</dbReference>
<feature type="domain" description="Iron dependent repressor metal binding and dimerisation" evidence="3">
    <location>
        <begin position="78"/>
        <end position="146"/>
    </location>
</feature>
<dbReference type="PATRIC" id="fig|324602.8.peg.2746"/>
<dbReference type="InterPro" id="IPR007167">
    <property type="entry name" value="Fe-transptr_FeoA-like"/>
</dbReference>
<proteinExistence type="predicted"/>
<gene>
    <name evidence="5" type="ordered locus">Caur_2431</name>
</gene>
<dbReference type="HOGENOM" id="CLU_069532_0_0_0"/>
<dbReference type="Pfam" id="PF04023">
    <property type="entry name" value="FeoA"/>
    <property type="match status" value="1"/>
</dbReference>
<sequence length="231" mass="26124">MVTSHLPLFFVQGTMRLAEPEATCLLALADLAEHDEPVFADQLVRCLHIEPEQLLQTLQHLFTRQLVTAVERGGLALTANGYLLARHLIVRHRLLERFLLDVVGVPWIFVHREAARLAPVVSPLFLERVVELTRHATVCPHGNPIPGRSDLATTEVCLPNAPMGQRCRLTRIAEWVGYETHLLQRLWSHELLPGRSFVRVPDPFQRYVIVVDQRVLVLGPRIASALFVVVE</sequence>
<evidence type="ECO:0000259" key="3">
    <source>
        <dbReference type="Pfam" id="PF02742"/>
    </source>
</evidence>
<dbReference type="PANTHER" id="PTHR33238">
    <property type="entry name" value="IRON (METAL) DEPENDENT REPRESSOR, DTXR FAMILY"/>
    <property type="match status" value="1"/>
</dbReference>
<dbReference type="InterPro" id="IPR036390">
    <property type="entry name" value="WH_DNA-bd_sf"/>
</dbReference>
<comment type="subunit">
    <text evidence="2">Homodimer.</text>
</comment>
<comment type="subcellular location">
    <subcellularLocation>
        <location evidence="1">Cytoplasm</location>
    </subcellularLocation>
</comment>
<dbReference type="EMBL" id="CP000909">
    <property type="protein sequence ID" value="ABY35640.1"/>
    <property type="molecule type" value="Genomic_DNA"/>
</dbReference>
<dbReference type="PANTHER" id="PTHR33238:SF11">
    <property type="entry name" value="TRANSCRIPTIONAL REGULATOR MNTR"/>
    <property type="match status" value="1"/>
</dbReference>
<keyword evidence="6" id="KW-1185">Reference proteome</keyword>
<reference evidence="6" key="1">
    <citation type="journal article" date="2011" name="BMC Genomics">
        <title>Complete genome sequence of the filamentous anoxygenic phototrophic bacterium Chloroflexus aurantiacus.</title>
        <authorList>
            <person name="Tang K.H."/>
            <person name="Barry K."/>
            <person name="Chertkov O."/>
            <person name="Dalin E."/>
            <person name="Han C.S."/>
            <person name="Hauser L.J."/>
            <person name="Honchak B.M."/>
            <person name="Karbach L.E."/>
            <person name="Land M.L."/>
            <person name="Lapidus A."/>
            <person name="Larimer F.W."/>
            <person name="Mikhailova N."/>
            <person name="Pitluck S."/>
            <person name="Pierson B.K."/>
            <person name="Blankenship R.E."/>
        </authorList>
    </citation>
    <scope>NUCLEOTIDE SEQUENCE [LARGE SCALE GENOMIC DNA]</scope>
    <source>
        <strain evidence="6">ATCC 29366 / DSM 635 / J-10-fl</strain>
    </source>
</reference>
<evidence type="ECO:0000256" key="2">
    <source>
        <dbReference type="ARBA" id="ARBA00011738"/>
    </source>
</evidence>
<dbReference type="GO" id="GO:0046914">
    <property type="term" value="F:transition metal ion binding"/>
    <property type="evidence" value="ECO:0007669"/>
    <property type="project" value="InterPro"/>
</dbReference>
<evidence type="ECO:0000256" key="1">
    <source>
        <dbReference type="ARBA" id="ARBA00004496"/>
    </source>
</evidence>
<evidence type="ECO:0000313" key="6">
    <source>
        <dbReference type="Proteomes" id="UP000002008"/>
    </source>
</evidence>
<dbReference type="RefSeq" id="WP_012258293.1">
    <property type="nucleotide sequence ID" value="NC_010175.1"/>
</dbReference>
<evidence type="ECO:0000313" key="5">
    <source>
        <dbReference type="EMBL" id="ABY35640.1"/>
    </source>
</evidence>
<dbReference type="InParanoid" id="A9WHC8"/>
<accession>A9WHC8</accession>
<dbReference type="InterPro" id="IPR036421">
    <property type="entry name" value="Fe_dep_repressor_sf"/>
</dbReference>
<protein>
    <submittedName>
        <fullName evidence="5">Iron dependent repressor</fullName>
    </submittedName>
</protein>
<evidence type="ECO:0000259" key="4">
    <source>
        <dbReference type="Pfam" id="PF04023"/>
    </source>
</evidence>
<dbReference type="SUPFAM" id="SSF47979">
    <property type="entry name" value="Iron-dependent repressor protein, dimerization domain"/>
    <property type="match status" value="1"/>
</dbReference>
<dbReference type="Gene3D" id="1.10.10.10">
    <property type="entry name" value="Winged helix-like DNA-binding domain superfamily/Winged helix DNA-binding domain"/>
    <property type="match status" value="1"/>
</dbReference>
<dbReference type="EnsemblBacteria" id="ABY35640">
    <property type="protein sequence ID" value="ABY35640"/>
    <property type="gene ID" value="Caur_2431"/>
</dbReference>
<dbReference type="InterPro" id="IPR036388">
    <property type="entry name" value="WH-like_DNA-bd_sf"/>
</dbReference>
<feature type="domain" description="Ferrous iron transporter FeoA-like" evidence="4">
    <location>
        <begin position="158"/>
        <end position="229"/>
    </location>
</feature>
<dbReference type="InterPro" id="IPR001367">
    <property type="entry name" value="Fe_dep_repressor"/>
</dbReference>
<dbReference type="Pfam" id="PF02742">
    <property type="entry name" value="Fe_dep_repr_C"/>
    <property type="match status" value="1"/>
</dbReference>
<dbReference type="eggNOG" id="COG1321">
    <property type="taxonomic scope" value="Bacteria"/>
</dbReference>
<dbReference type="SUPFAM" id="SSF46785">
    <property type="entry name" value="Winged helix' DNA-binding domain"/>
    <property type="match status" value="1"/>
</dbReference>
<dbReference type="GO" id="GO:0005737">
    <property type="term" value="C:cytoplasm"/>
    <property type="evidence" value="ECO:0007669"/>
    <property type="project" value="UniProtKB-SubCell"/>
</dbReference>
<name>A9WHC8_CHLAA</name>
<dbReference type="SUPFAM" id="SSF50037">
    <property type="entry name" value="C-terminal domain of transcriptional repressors"/>
    <property type="match status" value="1"/>
</dbReference>
<dbReference type="Proteomes" id="UP000002008">
    <property type="component" value="Chromosome"/>
</dbReference>
<dbReference type="KEGG" id="cau:Caur_2431"/>
<dbReference type="GO" id="GO:0003700">
    <property type="term" value="F:DNA-binding transcription factor activity"/>
    <property type="evidence" value="ECO:0007669"/>
    <property type="project" value="InterPro"/>
</dbReference>
<dbReference type="AlphaFoldDB" id="A9WHC8"/>
<dbReference type="STRING" id="324602.Caur_2431"/>
<dbReference type="SMART" id="SM00529">
    <property type="entry name" value="HTH_DTXR"/>
    <property type="match status" value="1"/>
</dbReference>
<dbReference type="InterPro" id="IPR022689">
    <property type="entry name" value="Iron_dep_repressor"/>
</dbReference>
<dbReference type="GO" id="GO:0046983">
    <property type="term" value="F:protein dimerization activity"/>
    <property type="evidence" value="ECO:0007669"/>
    <property type="project" value="InterPro"/>
</dbReference>